<sequence length="124" mass="13709">MLIEPLLLGAPSNDGAQCERIWRHLQNSRGPVEWRGNLREPGDPGWLLTGLSTGRGDGGGPRRLQRIPDGSSPTDQRRRRRTEVKKQDCETDSTDGVAGEFRKAIPVITLEAAEDPQPADMQQI</sequence>
<protein>
    <submittedName>
        <fullName evidence="2">Uncharacterized protein</fullName>
    </submittedName>
</protein>
<proteinExistence type="predicted"/>
<evidence type="ECO:0000313" key="3">
    <source>
        <dbReference type="Proteomes" id="UP001066276"/>
    </source>
</evidence>
<gene>
    <name evidence="2" type="ORF">NDU88_011872</name>
</gene>
<comment type="caution">
    <text evidence="2">The sequence shown here is derived from an EMBL/GenBank/DDBJ whole genome shotgun (WGS) entry which is preliminary data.</text>
</comment>
<keyword evidence="3" id="KW-1185">Reference proteome</keyword>
<accession>A0AAV7R2M2</accession>
<name>A0AAV7R2M2_PLEWA</name>
<evidence type="ECO:0000256" key="1">
    <source>
        <dbReference type="SAM" id="MobiDB-lite"/>
    </source>
</evidence>
<reference evidence="2" key="1">
    <citation type="journal article" date="2022" name="bioRxiv">
        <title>Sequencing and chromosome-scale assembly of the giantPleurodeles waltlgenome.</title>
        <authorList>
            <person name="Brown T."/>
            <person name="Elewa A."/>
            <person name="Iarovenko S."/>
            <person name="Subramanian E."/>
            <person name="Araus A.J."/>
            <person name="Petzold A."/>
            <person name="Susuki M."/>
            <person name="Suzuki K.-i.T."/>
            <person name="Hayashi T."/>
            <person name="Toyoda A."/>
            <person name="Oliveira C."/>
            <person name="Osipova E."/>
            <person name="Leigh N.D."/>
            <person name="Simon A."/>
            <person name="Yun M.H."/>
        </authorList>
    </citation>
    <scope>NUCLEOTIDE SEQUENCE</scope>
    <source>
        <strain evidence="2">20211129_DDA</strain>
        <tissue evidence="2">Liver</tissue>
    </source>
</reference>
<organism evidence="2 3">
    <name type="scientific">Pleurodeles waltl</name>
    <name type="common">Iberian ribbed newt</name>
    <dbReference type="NCBI Taxonomy" id="8319"/>
    <lineage>
        <taxon>Eukaryota</taxon>
        <taxon>Metazoa</taxon>
        <taxon>Chordata</taxon>
        <taxon>Craniata</taxon>
        <taxon>Vertebrata</taxon>
        <taxon>Euteleostomi</taxon>
        <taxon>Amphibia</taxon>
        <taxon>Batrachia</taxon>
        <taxon>Caudata</taxon>
        <taxon>Salamandroidea</taxon>
        <taxon>Salamandridae</taxon>
        <taxon>Pleurodelinae</taxon>
        <taxon>Pleurodeles</taxon>
    </lineage>
</organism>
<feature type="region of interest" description="Disordered" evidence="1">
    <location>
        <begin position="32"/>
        <end position="97"/>
    </location>
</feature>
<dbReference type="Proteomes" id="UP001066276">
    <property type="component" value="Chromosome 6"/>
</dbReference>
<dbReference type="AlphaFoldDB" id="A0AAV7R2M2"/>
<evidence type="ECO:0000313" key="2">
    <source>
        <dbReference type="EMBL" id="KAJ1145586.1"/>
    </source>
</evidence>
<dbReference type="EMBL" id="JANPWB010000010">
    <property type="protein sequence ID" value="KAJ1145586.1"/>
    <property type="molecule type" value="Genomic_DNA"/>
</dbReference>